<comment type="caution">
    <text evidence="1">The sequence shown here is derived from an EMBL/GenBank/DDBJ whole genome shotgun (WGS) entry which is preliminary data.</text>
</comment>
<proteinExistence type="predicted"/>
<dbReference type="EMBL" id="BARV01041081">
    <property type="protein sequence ID" value="GAI47753.1"/>
    <property type="molecule type" value="Genomic_DNA"/>
</dbReference>
<organism evidence="1">
    <name type="scientific">marine sediment metagenome</name>
    <dbReference type="NCBI Taxonomy" id="412755"/>
    <lineage>
        <taxon>unclassified sequences</taxon>
        <taxon>metagenomes</taxon>
        <taxon>ecological metagenomes</taxon>
    </lineage>
</organism>
<dbReference type="AlphaFoldDB" id="X1NVW8"/>
<protein>
    <submittedName>
        <fullName evidence="1">Uncharacterized protein</fullName>
    </submittedName>
</protein>
<evidence type="ECO:0000313" key="1">
    <source>
        <dbReference type="EMBL" id="GAI47753.1"/>
    </source>
</evidence>
<accession>X1NVW8</accession>
<name>X1NVW8_9ZZZZ</name>
<gene>
    <name evidence="1" type="ORF">S06H3_62347</name>
</gene>
<reference evidence="1" key="1">
    <citation type="journal article" date="2014" name="Front. Microbiol.">
        <title>High frequency of phylogenetically diverse reductive dehalogenase-homologous genes in deep subseafloor sedimentary metagenomes.</title>
        <authorList>
            <person name="Kawai M."/>
            <person name="Futagami T."/>
            <person name="Toyoda A."/>
            <person name="Takaki Y."/>
            <person name="Nishi S."/>
            <person name="Hori S."/>
            <person name="Arai W."/>
            <person name="Tsubouchi T."/>
            <person name="Morono Y."/>
            <person name="Uchiyama I."/>
            <person name="Ito T."/>
            <person name="Fujiyama A."/>
            <person name="Inagaki F."/>
            <person name="Takami H."/>
        </authorList>
    </citation>
    <scope>NUCLEOTIDE SEQUENCE</scope>
    <source>
        <strain evidence="1">Expedition CK06-06</strain>
    </source>
</reference>
<sequence length="75" mass="8557">MAEKPRNGDILKTKLVQKDKKAEDKGTKFDKDGRMLIPVKQNGEIKMETQEAVQKILNKKKQKVDKSAKTNTKSE</sequence>